<dbReference type="InterPro" id="IPR036047">
    <property type="entry name" value="F-box-like_dom_sf"/>
</dbReference>
<evidence type="ECO:0000256" key="2">
    <source>
        <dbReference type="SAM" id="MobiDB-lite"/>
    </source>
</evidence>
<dbReference type="EMBL" id="JBEHCU010009917">
    <property type="protein sequence ID" value="KAL1379055.1"/>
    <property type="molecule type" value="Genomic_DNA"/>
</dbReference>
<dbReference type="SMART" id="SM00367">
    <property type="entry name" value="LRR_CC"/>
    <property type="match status" value="16"/>
</dbReference>
<sequence>MGDYPKSNSSIKRLKEKADIADFILKPLDEDDDGPTPSMKVKKAIRSRRRATRNRTAVDLSDPRNCFVKPSGSLIPIPISELKPKHAFPKDPEADSLLGEKRVSIISSFETVKWNFDKGEPEAEVEPPPWMEPFSCDGMFEARYDLLPMELILIIFKQITVSDRMAAGETCRRWMEASYYYEPFLNQTYYHFDRSDCGDQVAPFKYFSEGFRYYPRLVFTQVDFNKHSDFWFNHGLGITELTLRSCKIRKKKFLSIMRNLLNLRKLELMQCDELFKNWNIEYNHQEPMFPFFMFCLKHLSLSGCDYFNEYHFERFITMAPNLSSIDVSNCFINLYLSKRITMLDRVMKLINRNRYLMKSLNLADTPCVDDFIWHCLCELESLQLTHFTIAYSDRVPLKDPGILRFFGLQTDLTYLNLTSSIGLSDDCLQKIITSCPRLHTLLIRRCWLISDEGVGATTLTKEGVEIVRRPMHTLEHLRVLDISNCERISDFSIQTIYYIAVTFKNIQVLNLDSSANAITDNSLQYIMCYLTELRDLNIVACTKLLVQIFKYLCVSDRGAASYTCWKWYEASKYLGFARQMCLHLVGVEFDDCKPPVADLLMSPHVYPVLKLTRVRMQQSVNSQFWLDFGPAVYEITFEKCMIWRERIIAVFKHLKNLRTARFVECDLLRDDLFKDWKFFENGLMDLRFLSIVTLSLAKNNFTELQFGAIVEMMPNLTSLNLSNCFSYVDSVSKTHMLNCIQKFVEERQSKLKSLNLSGISVDDLFLAGLNKCQDLRLQSLSLTYLEKMPHRNPAIVTLLRQQTDMEYLDLSQSIGITDFCLDQIVRNMVKIKELNLSGCWGICDYGVSQIFKLQHLEKLHLSKCRITKKAIMEGSGSKYRKNLKEIHLEQIATLDEECIVRVGANFDNLTVLNIGGSSSCMTDWSAQYIFRNLSALRDMNIERSTKNSIVATNKCSMMRSRCPGSDFALLPTELLVKIFKYLPQADRTSAGFTCWHWYEASTYLGFAQERCLHLVGVEFDDFKPPVSELLLSYHCYPVIKLTRVKLNVYSKFWGIFGEFIRDITFEKCMIWRERIISVFKFMPNLRVARFVECDLLRDDLFKNWKFFENGVVNVYFDSVQHLSLPRNNFSVLQFSTMVEMMPNLRAVDFSNCFQNVDAIKKTQLLNCILTFIQHRQNDLKELNLIGAPVDDIFLRGMVNARGLSLESFSLTYLEKLPQRKPAIIDLLREQNEIRTLDLSLSAGITDYCIEQVVRNMPGLTVLKIAGCSGVSDYGIMQIFKLRQLNVLDLSKCRFTKRAITDGTNGNNKPPLSELVLELLNPLDDECIIKIGSSFKNLTVLSMAGSASNMTDCALQHIFLHLTSLEHFNLERSTKVGNLPITQVTLDHPTTIFFPQLTDAGFTGIDLPQKTFAIWDIAETFSIDRLRKLRILKVSGCYKITDFALRYSFRFMELKELSLSRCHQITKQGMEKLVTSCPALEYLDLSECPQINDYCVELIAQNLKRLSTLKLANCPLVSDVALGFLAQYCKNLKYLYVRGCHKLPPDIMERLAKITTLRQVYKS</sequence>
<dbReference type="InterPro" id="IPR001611">
    <property type="entry name" value="Leu-rich_rpt"/>
</dbReference>
<dbReference type="Pfam" id="PF00646">
    <property type="entry name" value="F-box"/>
    <property type="match status" value="1"/>
</dbReference>
<feature type="compositionally biased region" description="Basic residues" evidence="2">
    <location>
        <begin position="40"/>
        <end position="53"/>
    </location>
</feature>
<dbReference type="PANTHER" id="PTHR13318">
    <property type="entry name" value="PARTNER OF PAIRED, ISOFORM B-RELATED"/>
    <property type="match status" value="1"/>
</dbReference>
<feature type="domain" description="F-box" evidence="3">
    <location>
        <begin position="540"/>
        <end position="580"/>
    </location>
</feature>
<dbReference type="Gene3D" id="1.20.1280.50">
    <property type="match status" value="2"/>
</dbReference>
<dbReference type="Pfam" id="PF25372">
    <property type="entry name" value="DUF7885"/>
    <property type="match status" value="1"/>
</dbReference>
<evidence type="ECO:0000256" key="1">
    <source>
        <dbReference type="ARBA" id="ARBA00022786"/>
    </source>
</evidence>
<dbReference type="PANTHER" id="PTHR13318:SF95">
    <property type="entry name" value="F-BOX PROTEIN YLR352W"/>
    <property type="match status" value="1"/>
</dbReference>
<evidence type="ECO:0000313" key="4">
    <source>
        <dbReference type="EMBL" id="KAL1379055.1"/>
    </source>
</evidence>
<dbReference type="SMART" id="SM00256">
    <property type="entry name" value="FBOX"/>
    <property type="match status" value="3"/>
</dbReference>
<keyword evidence="1" id="KW-0833">Ubl conjugation pathway</keyword>
<accession>A0ABD1CRL1</accession>
<evidence type="ECO:0000259" key="3">
    <source>
        <dbReference type="SMART" id="SM00256"/>
    </source>
</evidence>
<dbReference type="SUPFAM" id="SSF52047">
    <property type="entry name" value="RNI-like"/>
    <property type="match status" value="3"/>
</dbReference>
<dbReference type="InterPro" id="IPR006553">
    <property type="entry name" value="Leu-rich_rpt_Cys-con_subtyp"/>
</dbReference>
<dbReference type="Pfam" id="PF12937">
    <property type="entry name" value="F-box-like"/>
    <property type="match status" value="1"/>
</dbReference>
<evidence type="ECO:0000313" key="5">
    <source>
        <dbReference type="Proteomes" id="UP001562425"/>
    </source>
</evidence>
<dbReference type="InterPro" id="IPR032675">
    <property type="entry name" value="LRR_dom_sf"/>
</dbReference>
<proteinExistence type="predicted"/>
<dbReference type="Gene3D" id="3.80.10.10">
    <property type="entry name" value="Ribonuclease Inhibitor"/>
    <property type="match status" value="6"/>
</dbReference>
<feature type="domain" description="F-box" evidence="3">
    <location>
        <begin position="147"/>
        <end position="187"/>
    </location>
</feature>
<dbReference type="InterPro" id="IPR001810">
    <property type="entry name" value="F-box_dom"/>
</dbReference>
<name>A0ABD1CRL1_CULPP</name>
<feature type="region of interest" description="Disordered" evidence="2">
    <location>
        <begin position="27"/>
        <end position="56"/>
    </location>
</feature>
<dbReference type="InterPro" id="IPR057207">
    <property type="entry name" value="FBXL15_LRR"/>
</dbReference>
<dbReference type="Pfam" id="PF13516">
    <property type="entry name" value="LRR_6"/>
    <property type="match status" value="1"/>
</dbReference>
<dbReference type="Proteomes" id="UP001562425">
    <property type="component" value="Unassembled WGS sequence"/>
</dbReference>
<keyword evidence="5" id="KW-1185">Reference proteome</keyword>
<reference evidence="4 5" key="1">
    <citation type="submission" date="2024-05" db="EMBL/GenBank/DDBJ databases">
        <title>Culex pipiens pipiens assembly and annotation.</title>
        <authorList>
            <person name="Alout H."/>
            <person name="Durand T."/>
        </authorList>
    </citation>
    <scope>NUCLEOTIDE SEQUENCE [LARGE SCALE GENOMIC DNA]</scope>
    <source>
        <strain evidence="4">HA-2024</strain>
        <tissue evidence="4">Whole body</tissue>
    </source>
</reference>
<feature type="domain" description="F-box" evidence="3">
    <location>
        <begin position="970"/>
        <end position="1010"/>
    </location>
</feature>
<organism evidence="4 5">
    <name type="scientific">Culex pipiens pipiens</name>
    <name type="common">Northern house mosquito</name>
    <dbReference type="NCBI Taxonomy" id="38569"/>
    <lineage>
        <taxon>Eukaryota</taxon>
        <taxon>Metazoa</taxon>
        <taxon>Ecdysozoa</taxon>
        <taxon>Arthropoda</taxon>
        <taxon>Hexapoda</taxon>
        <taxon>Insecta</taxon>
        <taxon>Pterygota</taxon>
        <taxon>Neoptera</taxon>
        <taxon>Endopterygota</taxon>
        <taxon>Diptera</taxon>
        <taxon>Nematocera</taxon>
        <taxon>Culicoidea</taxon>
        <taxon>Culicidae</taxon>
        <taxon>Culicinae</taxon>
        <taxon>Culicini</taxon>
        <taxon>Culex</taxon>
        <taxon>Culex</taxon>
    </lineage>
</organism>
<gene>
    <name evidence="4" type="ORF">pipiens_015186</name>
</gene>
<protein>
    <recommendedName>
        <fullName evidence="3">F-box domain-containing protein</fullName>
    </recommendedName>
</protein>
<comment type="caution">
    <text evidence="4">The sequence shown here is derived from an EMBL/GenBank/DDBJ whole genome shotgun (WGS) entry which is preliminary data.</text>
</comment>
<dbReference type="SUPFAM" id="SSF81383">
    <property type="entry name" value="F-box domain"/>
    <property type="match status" value="3"/>
</dbReference>